<sequence>MTQPSRRWRGFNGCLSRSRDAHVRGHSHRFQIPQISISLAFFSPVRVRFPFIFPVVLLLIFFLLSFSLIHSILECLMSLLCLPRARFSHVTVTRCIIPFRFCELSPPFPQVLQVPSMLDTRMAKFACFPSCHCETHQEVFYDVVNGPLSHGGDARCCDGTSNDSGYKNLSGHMCATPVCFLFKISAPFPQNTTTRLALQLRHRGPR</sequence>
<dbReference type="EMBL" id="JAGFNK010000483">
    <property type="protein sequence ID" value="KAI9449655.1"/>
    <property type="molecule type" value="Genomic_DNA"/>
</dbReference>
<accession>A0ACC0TVG0</accession>
<evidence type="ECO:0000313" key="2">
    <source>
        <dbReference type="Proteomes" id="UP001207468"/>
    </source>
</evidence>
<comment type="caution">
    <text evidence="1">The sequence shown here is derived from an EMBL/GenBank/DDBJ whole genome shotgun (WGS) entry which is preliminary data.</text>
</comment>
<keyword evidence="2" id="KW-1185">Reference proteome</keyword>
<dbReference type="Proteomes" id="UP001207468">
    <property type="component" value="Unassembled WGS sequence"/>
</dbReference>
<organism evidence="1 2">
    <name type="scientific">Russula earlei</name>
    <dbReference type="NCBI Taxonomy" id="71964"/>
    <lineage>
        <taxon>Eukaryota</taxon>
        <taxon>Fungi</taxon>
        <taxon>Dikarya</taxon>
        <taxon>Basidiomycota</taxon>
        <taxon>Agaricomycotina</taxon>
        <taxon>Agaricomycetes</taxon>
        <taxon>Russulales</taxon>
        <taxon>Russulaceae</taxon>
        <taxon>Russula</taxon>
    </lineage>
</organism>
<evidence type="ECO:0000313" key="1">
    <source>
        <dbReference type="EMBL" id="KAI9449655.1"/>
    </source>
</evidence>
<gene>
    <name evidence="1" type="ORF">F5148DRAFT_633967</name>
</gene>
<protein>
    <submittedName>
        <fullName evidence="1">Uncharacterized protein</fullName>
    </submittedName>
</protein>
<reference evidence="1" key="1">
    <citation type="submission" date="2021-03" db="EMBL/GenBank/DDBJ databases">
        <title>Evolutionary priming and transition to the ectomycorrhizal habit in an iconic lineage of mushroom-forming fungi: is preadaptation a requirement?</title>
        <authorList>
            <consortium name="DOE Joint Genome Institute"/>
            <person name="Looney B.P."/>
            <person name="Miyauchi S."/>
            <person name="Morin E."/>
            <person name="Drula E."/>
            <person name="Courty P.E."/>
            <person name="Chicoki N."/>
            <person name="Fauchery L."/>
            <person name="Kohler A."/>
            <person name="Kuo A."/>
            <person name="LaButti K."/>
            <person name="Pangilinan J."/>
            <person name="Lipzen A."/>
            <person name="Riley R."/>
            <person name="Andreopoulos W."/>
            <person name="He G."/>
            <person name="Johnson J."/>
            <person name="Barry K.W."/>
            <person name="Grigoriev I.V."/>
            <person name="Nagy L."/>
            <person name="Hibbett D."/>
            <person name="Henrissat B."/>
            <person name="Matheny P.B."/>
            <person name="Labbe J."/>
            <person name="Martin A.F."/>
        </authorList>
    </citation>
    <scope>NUCLEOTIDE SEQUENCE</scope>
    <source>
        <strain evidence="1">BPL698</strain>
    </source>
</reference>
<proteinExistence type="predicted"/>
<name>A0ACC0TVG0_9AGAM</name>